<name>A0ABY8SR56_9BURK</name>
<dbReference type="RefSeq" id="WP_283484928.1">
    <property type="nucleotide sequence ID" value="NZ_CP125947.1"/>
</dbReference>
<evidence type="ECO:0000313" key="1">
    <source>
        <dbReference type="EMBL" id="WHS63771.1"/>
    </source>
</evidence>
<dbReference type="EMBL" id="CP125947">
    <property type="protein sequence ID" value="WHS63771.1"/>
    <property type="molecule type" value="Genomic_DNA"/>
</dbReference>
<evidence type="ECO:0000313" key="2">
    <source>
        <dbReference type="Proteomes" id="UP001240697"/>
    </source>
</evidence>
<accession>A0ABY8SR56</accession>
<sequence>MELKRKALLLGLVLLSLLLSLLLKEMVVPAEFLEDWLGRWWRH</sequence>
<dbReference type="Proteomes" id="UP001240697">
    <property type="component" value="Chromosome"/>
</dbReference>
<reference evidence="1 2" key="1">
    <citation type="submission" date="2023-05" db="EMBL/GenBank/DDBJ databases">
        <authorList>
            <person name="Yin Y."/>
            <person name="Lu Z."/>
        </authorList>
    </citation>
    <scope>NUCLEOTIDE SEQUENCE [LARGE SCALE GENOMIC DNA]</scope>
    <source>
        <strain evidence="1 2">ZM22</strain>
    </source>
</reference>
<keyword evidence="2" id="KW-1185">Reference proteome</keyword>
<organism evidence="1 2">
    <name type="scientific">Comamonas resistens</name>
    <dbReference type="NCBI Taxonomy" id="3046670"/>
    <lineage>
        <taxon>Bacteria</taxon>
        <taxon>Pseudomonadati</taxon>
        <taxon>Pseudomonadota</taxon>
        <taxon>Betaproteobacteria</taxon>
        <taxon>Burkholderiales</taxon>
        <taxon>Comamonadaceae</taxon>
        <taxon>Comamonas</taxon>
    </lineage>
</organism>
<proteinExistence type="predicted"/>
<gene>
    <name evidence="1" type="ORF">QMY55_14660</name>
</gene>
<protein>
    <submittedName>
        <fullName evidence="1">Uncharacterized protein</fullName>
    </submittedName>
</protein>